<gene>
    <name evidence="1" type="ORF">KL86DPRO_70139</name>
</gene>
<proteinExistence type="predicted"/>
<name>A0A212KHK2_9DELT</name>
<dbReference type="AlphaFoldDB" id="A0A212KHK2"/>
<protein>
    <submittedName>
        <fullName evidence="1">Uncharacterized protein</fullName>
    </submittedName>
</protein>
<reference evidence="1" key="1">
    <citation type="submission" date="2016-04" db="EMBL/GenBank/DDBJ databases">
        <authorList>
            <person name="Evans L.H."/>
            <person name="Alamgir A."/>
            <person name="Owens N."/>
            <person name="Weber N.D."/>
            <person name="Virtaneva K."/>
            <person name="Barbian K."/>
            <person name="Babar A."/>
            <person name="Rosenke K."/>
        </authorList>
    </citation>
    <scope>NUCLEOTIDE SEQUENCE</scope>
    <source>
        <strain evidence="1">86</strain>
    </source>
</reference>
<dbReference type="EMBL" id="FLUQ01000007">
    <property type="protein sequence ID" value="SBW11035.1"/>
    <property type="molecule type" value="Genomic_DNA"/>
</dbReference>
<evidence type="ECO:0000313" key="1">
    <source>
        <dbReference type="EMBL" id="SBW11035.1"/>
    </source>
</evidence>
<accession>A0A212KHK2</accession>
<sequence>MAELLRDSCEEHVLRNDAGAEIRFRGKLFSESSYYDEEQGAITRLKLFVAEDGRQIYSIVSGSNTAKWRRVYTMHIEGDFCRIDNGVQEITLHTDMLLTVVFGLCGIDATQGEAVRSFIEDSRRIANA</sequence>
<organism evidence="1">
    <name type="scientific">uncultured delta proteobacterium</name>
    <dbReference type="NCBI Taxonomy" id="34034"/>
    <lineage>
        <taxon>Bacteria</taxon>
        <taxon>Deltaproteobacteria</taxon>
        <taxon>environmental samples</taxon>
    </lineage>
</organism>